<reference evidence="2" key="1">
    <citation type="submission" date="2022-11" db="UniProtKB">
        <authorList>
            <consortium name="WormBaseParasite"/>
        </authorList>
    </citation>
    <scope>IDENTIFICATION</scope>
</reference>
<dbReference type="AlphaFoldDB" id="A0A915IFJ5"/>
<sequence length="77" mass="8980">MKFGGNTTPGDLITRWHLQRDDRLDFTHRLRLFRNEQILLKQTIATRYAELQQLLNKDVKASKAVPKSVSSAKEKEQ</sequence>
<evidence type="ECO:0000313" key="2">
    <source>
        <dbReference type="WBParaSite" id="nRc.2.0.1.t12915-RA"/>
    </source>
</evidence>
<organism evidence="1 2">
    <name type="scientific">Romanomermis culicivorax</name>
    <name type="common">Nematode worm</name>
    <dbReference type="NCBI Taxonomy" id="13658"/>
    <lineage>
        <taxon>Eukaryota</taxon>
        <taxon>Metazoa</taxon>
        <taxon>Ecdysozoa</taxon>
        <taxon>Nematoda</taxon>
        <taxon>Enoplea</taxon>
        <taxon>Dorylaimia</taxon>
        <taxon>Mermithida</taxon>
        <taxon>Mermithoidea</taxon>
        <taxon>Mermithidae</taxon>
        <taxon>Romanomermis</taxon>
    </lineage>
</organism>
<protein>
    <submittedName>
        <fullName evidence="2">Uncharacterized protein</fullName>
    </submittedName>
</protein>
<dbReference type="WBParaSite" id="nRc.2.0.1.t12915-RA">
    <property type="protein sequence ID" value="nRc.2.0.1.t12915-RA"/>
    <property type="gene ID" value="nRc.2.0.1.g12915"/>
</dbReference>
<dbReference type="Proteomes" id="UP000887565">
    <property type="component" value="Unplaced"/>
</dbReference>
<proteinExistence type="predicted"/>
<keyword evidence="1" id="KW-1185">Reference proteome</keyword>
<evidence type="ECO:0000313" key="1">
    <source>
        <dbReference type="Proteomes" id="UP000887565"/>
    </source>
</evidence>
<accession>A0A915IFJ5</accession>
<name>A0A915IFJ5_ROMCU</name>